<dbReference type="EMBL" id="UOFP01000072">
    <property type="protein sequence ID" value="VAW84876.1"/>
    <property type="molecule type" value="Genomic_DNA"/>
</dbReference>
<accession>A0A3B0ZWA6</accession>
<reference evidence="1" key="1">
    <citation type="submission" date="2018-06" db="EMBL/GenBank/DDBJ databases">
        <authorList>
            <person name="Zhirakovskaya E."/>
        </authorList>
    </citation>
    <scope>NUCLEOTIDE SEQUENCE</scope>
</reference>
<sequence length="110" mass="12734">MKEIAFIGRSLENIKSFPHEAKREAGFQLDKVQHGEDPTDWKPMKSVGSSVREVRISESSGIYRVIYIAKLEETVYVLHAFQKKTQKTSKLDLEAANRAYRKVLEDRNHE</sequence>
<dbReference type="Pfam" id="PF05973">
    <property type="entry name" value="Gp49"/>
    <property type="match status" value="1"/>
</dbReference>
<organism evidence="1">
    <name type="scientific">hydrothermal vent metagenome</name>
    <dbReference type="NCBI Taxonomy" id="652676"/>
    <lineage>
        <taxon>unclassified sequences</taxon>
        <taxon>metagenomes</taxon>
        <taxon>ecological metagenomes</taxon>
    </lineage>
</organism>
<protein>
    <recommendedName>
        <fullName evidence="2">Phage-related protein</fullName>
    </recommendedName>
</protein>
<dbReference type="InterPro" id="IPR009241">
    <property type="entry name" value="HigB-like"/>
</dbReference>
<evidence type="ECO:0000313" key="1">
    <source>
        <dbReference type="EMBL" id="VAW84876.1"/>
    </source>
</evidence>
<proteinExistence type="predicted"/>
<name>A0A3B0ZWA6_9ZZZZ</name>
<evidence type="ECO:0008006" key="2">
    <source>
        <dbReference type="Google" id="ProtNLM"/>
    </source>
</evidence>
<dbReference type="AlphaFoldDB" id="A0A3B0ZWA6"/>
<gene>
    <name evidence="1" type="ORF">MNBD_GAMMA18-732</name>
</gene>